<organism evidence="4 5">
    <name type="scientific">Thauera sinica</name>
    <dbReference type="NCBI Taxonomy" id="2665146"/>
    <lineage>
        <taxon>Bacteria</taxon>
        <taxon>Pseudomonadati</taxon>
        <taxon>Pseudomonadota</taxon>
        <taxon>Betaproteobacteria</taxon>
        <taxon>Rhodocyclales</taxon>
        <taxon>Zoogloeaceae</taxon>
        <taxon>Thauera</taxon>
    </lineage>
</organism>
<comment type="similarity">
    <text evidence="1">Belongs to the universal stress protein A family.</text>
</comment>
<name>A0ABW1AXZ9_9RHOO</name>
<proteinExistence type="inferred from homology"/>
<evidence type="ECO:0000256" key="1">
    <source>
        <dbReference type="ARBA" id="ARBA00008791"/>
    </source>
</evidence>
<dbReference type="Pfam" id="PF00582">
    <property type="entry name" value="Usp"/>
    <property type="match status" value="1"/>
</dbReference>
<keyword evidence="5" id="KW-1185">Reference proteome</keyword>
<evidence type="ECO:0000259" key="2">
    <source>
        <dbReference type="Pfam" id="PF00582"/>
    </source>
</evidence>
<dbReference type="CDD" id="cd00293">
    <property type="entry name" value="USP-like"/>
    <property type="match status" value="1"/>
</dbReference>
<protein>
    <submittedName>
        <fullName evidence="4">Universal stress protein</fullName>
    </submittedName>
</protein>
<dbReference type="RefSeq" id="WP_096449789.1">
    <property type="nucleotide sequence ID" value="NZ_JBHSOG010000101.1"/>
</dbReference>
<dbReference type="InterPro" id="IPR012312">
    <property type="entry name" value="Hemerythrin-like"/>
</dbReference>
<dbReference type="PANTHER" id="PTHR46268">
    <property type="entry name" value="STRESS RESPONSE PROTEIN NHAX"/>
    <property type="match status" value="1"/>
</dbReference>
<dbReference type="Pfam" id="PF01814">
    <property type="entry name" value="Hemerythrin"/>
    <property type="match status" value="1"/>
</dbReference>
<dbReference type="PANTHER" id="PTHR46268:SF15">
    <property type="entry name" value="UNIVERSAL STRESS PROTEIN HP_0031"/>
    <property type="match status" value="1"/>
</dbReference>
<comment type="caution">
    <text evidence="4">The sequence shown here is derived from an EMBL/GenBank/DDBJ whole genome shotgun (WGS) entry which is preliminary data.</text>
</comment>
<dbReference type="PRINTS" id="PR01438">
    <property type="entry name" value="UNVRSLSTRESS"/>
</dbReference>
<accession>A0ABW1AXZ9</accession>
<evidence type="ECO:0000313" key="4">
    <source>
        <dbReference type="EMBL" id="MFC5771901.1"/>
    </source>
</evidence>
<sequence>MYKHILIPIDESALSMRVIERGVELARAFGARASFLYLQPDAQDIIDGDAGLLHAMAPALFARKYLWADGYVEAKARAWAQMNGVEADFIGGVSRGKVHEEIVATAAARAADLVVIGSHGRTTRLQKLLDSVTVKLILNSPLPVFVAETGVAPQTARDRLIARFREEHAAWVALTDRLVDALAADEPRIDAALMDDTLDFLARFSSEAHGPKEARLLAALEAGGAAAGLATIEAQHDEEPRRFAELQAAWRRRGDAGIAPARAAAMAWQDFIVAHVRDENRLLLLRADDALSEAGWARLGQEIDGTERPAQREARDDEFRRLFARFRAGEA</sequence>
<evidence type="ECO:0000259" key="3">
    <source>
        <dbReference type="Pfam" id="PF01814"/>
    </source>
</evidence>
<gene>
    <name evidence="4" type="ORF">ACFPTN_21180</name>
</gene>
<dbReference type="InterPro" id="IPR006016">
    <property type="entry name" value="UspA"/>
</dbReference>
<dbReference type="InterPro" id="IPR006015">
    <property type="entry name" value="Universal_stress_UspA"/>
</dbReference>
<dbReference type="SUPFAM" id="SSF52402">
    <property type="entry name" value="Adenine nucleotide alpha hydrolases-like"/>
    <property type="match status" value="1"/>
</dbReference>
<dbReference type="Gene3D" id="1.20.120.520">
    <property type="entry name" value="nmb1532 protein domain like"/>
    <property type="match status" value="1"/>
</dbReference>
<evidence type="ECO:0000313" key="5">
    <source>
        <dbReference type="Proteomes" id="UP001595974"/>
    </source>
</evidence>
<feature type="domain" description="UspA" evidence="2">
    <location>
        <begin position="1"/>
        <end position="146"/>
    </location>
</feature>
<dbReference type="InterPro" id="IPR014729">
    <property type="entry name" value="Rossmann-like_a/b/a_fold"/>
</dbReference>
<feature type="domain" description="Hemerythrin-like" evidence="3">
    <location>
        <begin position="160"/>
        <end position="284"/>
    </location>
</feature>
<dbReference type="EMBL" id="JBHSOG010000101">
    <property type="protein sequence ID" value="MFC5771901.1"/>
    <property type="molecule type" value="Genomic_DNA"/>
</dbReference>
<dbReference type="Gene3D" id="3.40.50.620">
    <property type="entry name" value="HUPs"/>
    <property type="match status" value="1"/>
</dbReference>
<reference evidence="5" key="1">
    <citation type="journal article" date="2019" name="Int. J. Syst. Evol. Microbiol.">
        <title>The Global Catalogue of Microorganisms (GCM) 10K type strain sequencing project: providing services to taxonomists for standard genome sequencing and annotation.</title>
        <authorList>
            <consortium name="The Broad Institute Genomics Platform"/>
            <consortium name="The Broad Institute Genome Sequencing Center for Infectious Disease"/>
            <person name="Wu L."/>
            <person name="Ma J."/>
        </authorList>
    </citation>
    <scope>NUCLEOTIDE SEQUENCE [LARGE SCALE GENOMIC DNA]</scope>
    <source>
        <strain evidence="5">SHR3</strain>
    </source>
</reference>
<dbReference type="Proteomes" id="UP001595974">
    <property type="component" value="Unassembled WGS sequence"/>
</dbReference>